<dbReference type="EMBL" id="JAGMUV010000001">
    <property type="protein sequence ID" value="KAH7175985.1"/>
    <property type="molecule type" value="Genomic_DNA"/>
</dbReference>
<proteinExistence type="predicted"/>
<sequence>MAPRSRHSGVPAPMRASSVSTKYPTNADPEALFQYHADSIVAAAIAQTYHYMIIGGLEYRYLSTEESYILFKIDWARPHHLLFHLAEPRAEVEAHPENSLHCTAVSQVLAFTRLWAEDYEAILRRMPATERKQTPPPSAFEPRTGALWPRFGYWENAGEAPAVLDDHAHIAHAQFND</sequence>
<name>A0A9P9FSS3_9HYPO</name>
<protein>
    <submittedName>
        <fullName evidence="2">Uncharacterized protein</fullName>
    </submittedName>
</protein>
<gene>
    <name evidence="2" type="ORF">EDB81DRAFT_940048</name>
</gene>
<dbReference type="Proteomes" id="UP000738349">
    <property type="component" value="Unassembled WGS sequence"/>
</dbReference>
<dbReference type="AlphaFoldDB" id="A0A9P9FSS3"/>
<reference evidence="2" key="1">
    <citation type="journal article" date="2021" name="Nat. Commun.">
        <title>Genetic determinants of endophytism in the Arabidopsis root mycobiome.</title>
        <authorList>
            <person name="Mesny F."/>
            <person name="Miyauchi S."/>
            <person name="Thiergart T."/>
            <person name="Pickel B."/>
            <person name="Atanasova L."/>
            <person name="Karlsson M."/>
            <person name="Huettel B."/>
            <person name="Barry K.W."/>
            <person name="Haridas S."/>
            <person name="Chen C."/>
            <person name="Bauer D."/>
            <person name="Andreopoulos W."/>
            <person name="Pangilinan J."/>
            <person name="LaButti K."/>
            <person name="Riley R."/>
            <person name="Lipzen A."/>
            <person name="Clum A."/>
            <person name="Drula E."/>
            <person name="Henrissat B."/>
            <person name="Kohler A."/>
            <person name="Grigoriev I.V."/>
            <person name="Martin F.M."/>
            <person name="Hacquard S."/>
        </authorList>
    </citation>
    <scope>NUCLEOTIDE SEQUENCE</scope>
    <source>
        <strain evidence="2">MPI-CAGE-AT-0147</strain>
    </source>
</reference>
<feature type="region of interest" description="Disordered" evidence="1">
    <location>
        <begin position="1"/>
        <end position="22"/>
    </location>
</feature>
<comment type="caution">
    <text evidence="2">The sequence shown here is derived from an EMBL/GenBank/DDBJ whole genome shotgun (WGS) entry which is preliminary data.</text>
</comment>
<organism evidence="2 3">
    <name type="scientific">Dactylonectria macrodidyma</name>
    <dbReference type="NCBI Taxonomy" id="307937"/>
    <lineage>
        <taxon>Eukaryota</taxon>
        <taxon>Fungi</taxon>
        <taxon>Dikarya</taxon>
        <taxon>Ascomycota</taxon>
        <taxon>Pezizomycotina</taxon>
        <taxon>Sordariomycetes</taxon>
        <taxon>Hypocreomycetidae</taxon>
        <taxon>Hypocreales</taxon>
        <taxon>Nectriaceae</taxon>
        <taxon>Dactylonectria</taxon>
    </lineage>
</organism>
<keyword evidence="3" id="KW-1185">Reference proteome</keyword>
<evidence type="ECO:0000256" key="1">
    <source>
        <dbReference type="SAM" id="MobiDB-lite"/>
    </source>
</evidence>
<dbReference type="OrthoDB" id="4868425at2759"/>
<evidence type="ECO:0000313" key="2">
    <source>
        <dbReference type="EMBL" id="KAH7175985.1"/>
    </source>
</evidence>
<accession>A0A9P9FSS3</accession>
<evidence type="ECO:0000313" key="3">
    <source>
        <dbReference type="Proteomes" id="UP000738349"/>
    </source>
</evidence>